<feature type="region of interest" description="Disordered" evidence="2">
    <location>
        <begin position="125"/>
        <end position="155"/>
    </location>
</feature>
<protein>
    <submittedName>
        <fullName evidence="4">CLUMA_CG021304, isoform A</fullName>
    </submittedName>
</protein>
<proteinExistence type="predicted"/>
<evidence type="ECO:0000256" key="2">
    <source>
        <dbReference type="SAM" id="MobiDB-lite"/>
    </source>
</evidence>
<sequence length="155" mass="18120">MSDDSPFENSRMRGAMDALMKSEEGREIAENLKSKLKQLNDQFKDLNHGEKQKFLNEFRDKFSESIGSLKDTLGEKYGETFEEEVPNAYTQQLLNYLPFMIGVTILLLIFGFFGYKLYKSIMEKETKREKKTRKQLKDEKKTQSPPSSPRSKKEQ</sequence>
<evidence type="ECO:0000256" key="3">
    <source>
        <dbReference type="SAM" id="Phobius"/>
    </source>
</evidence>
<evidence type="ECO:0000256" key="1">
    <source>
        <dbReference type="SAM" id="Coils"/>
    </source>
</evidence>
<keyword evidence="3" id="KW-0472">Membrane</keyword>
<name>A0A1J1J8J9_9DIPT</name>
<dbReference type="AlphaFoldDB" id="A0A1J1J8J9"/>
<keyword evidence="3" id="KW-1133">Transmembrane helix</keyword>
<keyword evidence="1" id="KW-0175">Coiled coil</keyword>
<dbReference type="OrthoDB" id="7739421at2759"/>
<feature type="transmembrane region" description="Helical" evidence="3">
    <location>
        <begin position="96"/>
        <end position="118"/>
    </location>
</feature>
<dbReference type="EMBL" id="CVRI01000075">
    <property type="protein sequence ID" value="CRL08749.1"/>
    <property type="molecule type" value="Genomic_DNA"/>
</dbReference>
<evidence type="ECO:0000313" key="4">
    <source>
        <dbReference type="EMBL" id="CRL08749.1"/>
    </source>
</evidence>
<dbReference type="Proteomes" id="UP000183832">
    <property type="component" value="Unassembled WGS sequence"/>
</dbReference>
<keyword evidence="5" id="KW-1185">Reference proteome</keyword>
<reference evidence="4 5" key="1">
    <citation type="submission" date="2015-04" db="EMBL/GenBank/DDBJ databases">
        <authorList>
            <person name="Syromyatnikov M.Y."/>
            <person name="Popov V.N."/>
        </authorList>
    </citation>
    <scope>NUCLEOTIDE SEQUENCE [LARGE SCALE GENOMIC DNA]</scope>
</reference>
<accession>A0A1J1J8J9</accession>
<feature type="coiled-coil region" evidence="1">
    <location>
        <begin position="22"/>
        <end position="49"/>
    </location>
</feature>
<keyword evidence="3" id="KW-0812">Transmembrane</keyword>
<evidence type="ECO:0000313" key="5">
    <source>
        <dbReference type="Proteomes" id="UP000183832"/>
    </source>
</evidence>
<organism evidence="4 5">
    <name type="scientific">Clunio marinus</name>
    <dbReference type="NCBI Taxonomy" id="568069"/>
    <lineage>
        <taxon>Eukaryota</taxon>
        <taxon>Metazoa</taxon>
        <taxon>Ecdysozoa</taxon>
        <taxon>Arthropoda</taxon>
        <taxon>Hexapoda</taxon>
        <taxon>Insecta</taxon>
        <taxon>Pterygota</taxon>
        <taxon>Neoptera</taxon>
        <taxon>Endopterygota</taxon>
        <taxon>Diptera</taxon>
        <taxon>Nematocera</taxon>
        <taxon>Chironomoidea</taxon>
        <taxon>Chironomidae</taxon>
        <taxon>Clunio</taxon>
    </lineage>
</organism>
<gene>
    <name evidence="4" type="ORF">CLUMA_CG021304</name>
</gene>